<name>A0A2K3K2D7_TRIPR</name>
<evidence type="ECO:0000313" key="2">
    <source>
        <dbReference type="EMBL" id="PNX60448.1"/>
    </source>
</evidence>
<comment type="caution">
    <text evidence="2">The sequence shown here is derived from an EMBL/GenBank/DDBJ whole genome shotgun (WGS) entry which is preliminary data.</text>
</comment>
<feature type="region of interest" description="Disordered" evidence="1">
    <location>
        <begin position="1"/>
        <end position="62"/>
    </location>
</feature>
<evidence type="ECO:0000313" key="3">
    <source>
        <dbReference type="Proteomes" id="UP000236291"/>
    </source>
</evidence>
<organism evidence="2 3">
    <name type="scientific">Trifolium pratense</name>
    <name type="common">Red clover</name>
    <dbReference type="NCBI Taxonomy" id="57577"/>
    <lineage>
        <taxon>Eukaryota</taxon>
        <taxon>Viridiplantae</taxon>
        <taxon>Streptophyta</taxon>
        <taxon>Embryophyta</taxon>
        <taxon>Tracheophyta</taxon>
        <taxon>Spermatophyta</taxon>
        <taxon>Magnoliopsida</taxon>
        <taxon>eudicotyledons</taxon>
        <taxon>Gunneridae</taxon>
        <taxon>Pentapetalae</taxon>
        <taxon>rosids</taxon>
        <taxon>fabids</taxon>
        <taxon>Fabales</taxon>
        <taxon>Fabaceae</taxon>
        <taxon>Papilionoideae</taxon>
        <taxon>50 kb inversion clade</taxon>
        <taxon>NPAAA clade</taxon>
        <taxon>Hologalegina</taxon>
        <taxon>IRL clade</taxon>
        <taxon>Trifolieae</taxon>
        <taxon>Trifolium</taxon>
    </lineage>
</organism>
<feature type="compositionally biased region" description="Pro residues" evidence="1">
    <location>
        <begin position="39"/>
        <end position="51"/>
    </location>
</feature>
<accession>A0A2K3K2D7</accession>
<reference evidence="2 3" key="1">
    <citation type="journal article" date="2014" name="Am. J. Bot.">
        <title>Genome assembly and annotation for red clover (Trifolium pratense; Fabaceae).</title>
        <authorList>
            <person name="Istvanek J."/>
            <person name="Jaros M."/>
            <person name="Krenek A."/>
            <person name="Repkova J."/>
        </authorList>
    </citation>
    <scope>NUCLEOTIDE SEQUENCE [LARGE SCALE GENOMIC DNA]</scope>
    <source>
        <strain evidence="3">cv. Tatra</strain>
        <tissue evidence="2">Young leaves</tissue>
    </source>
</reference>
<dbReference type="EMBL" id="ASHM01136739">
    <property type="protein sequence ID" value="PNX60448.1"/>
    <property type="molecule type" value="Genomic_DNA"/>
</dbReference>
<feature type="non-terminal residue" evidence="2">
    <location>
        <position position="62"/>
    </location>
</feature>
<feature type="compositionally biased region" description="Polar residues" evidence="1">
    <location>
        <begin position="53"/>
        <end position="62"/>
    </location>
</feature>
<protein>
    <submittedName>
        <fullName evidence="2">Uncharacterized protein</fullName>
    </submittedName>
</protein>
<evidence type="ECO:0000256" key="1">
    <source>
        <dbReference type="SAM" id="MobiDB-lite"/>
    </source>
</evidence>
<proteinExistence type="predicted"/>
<dbReference type="AlphaFoldDB" id="A0A2K3K2D7"/>
<sequence length="62" mass="6713">MSNLEQPKRAAVATATAQEKGSEKFKMNLSSSIYRLHNPAPPSRTKAPPPFSTVDQNSTALI</sequence>
<gene>
    <name evidence="2" type="ORF">L195_g060186</name>
</gene>
<dbReference type="Proteomes" id="UP000236291">
    <property type="component" value="Unassembled WGS sequence"/>
</dbReference>
<reference evidence="2 3" key="2">
    <citation type="journal article" date="2017" name="Front. Plant Sci.">
        <title>Gene Classification and Mining of Molecular Markers Useful in Red Clover (Trifolium pratense) Breeding.</title>
        <authorList>
            <person name="Istvanek J."/>
            <person name="Dluhosova J."/>
            <person name="Dluhos P."/>
            <person name="Patkova L."/>
            <person name="Nedelnik J."/>
            <person name="Repkova J."/>
        </authorList>
    </citation>
    <scope>NUCLEOTIDE SEQUENCE [LARGE SCALE GENOMIC DNA]</scope>
    <source>
        <strain evidence="3">cv. Tatra</strain>
        <tissue evidence="2">Young leaves</tissue>
    </source>
</reference>